<reference evidence="2 3" key="1">
    <citation type="submission" date="2018-11" db="EMBL/GenBank/DDBJ databases">
        <title>Vibrio ponticus strain CAIM 1751 pathogenic for the snapper Lutjanus guttatus.</title>
        <authorList>
            <person name="Soto-Rodriguez S."/>
            <person name="Lozano-Olvera R."/>
            <person name="Gomez-Gil B."/>
        </authorList>
    </citation>
    <scope>NUCLEOTIDE SEQUENCE [LARGE SCALE GENOMIC DNA]</scope>
    <source>
        <strain evidence="2 3">CAIM 1751</strain>
    </source>
</reference>
<dbReference type="AlphaFoldDB" id="A0A3N3DTB7"/>
<dbReference type="PROSITE" id="PS51782">
    <property type="entry name" value="LYSM"/>
    <property type="match status" value="1"/>
</dbReference>
<protein>
    <recommendedName>
        <fullName evidence="1">LysM domain-containing protein</fullName>
    </recommendedName>
</protein>
<dbReference type="Proteomes" id="UP000278792">
    <property type="component" value="Unassembled WGS sequence"/>
</dbReference>
<accession>A0A3N3DTB7</accession>
<dbReference type="InterPro" id="IPR036779">
    <property type="entry name" value="LysM_dom_sf"/>
</dbReference>
<gene>
    <name evidence="2" type="ORF">EGH82_22365</name>
</gene>
<comment type="caution">
    <text evidence="2">The sequence shown here is derived from an EMBL/GenBank/DDBJ whole genome shotgun (WGS) entry which is preliminary data.</text>
</comment>
<sequence length="743" mass="82758">MSLLAKKWNVTVDLIVKSNSDLIKNPDLIFEGDNLNIPKAKGVSNERWPLITPPECKSEKVDTCNNKRPMEDILYVPADPISGKKRWYSVTGEAKQKILEEKQKMADAIVEGDAGATKKNLRAAGLLSKFEQKSHEQFLETLEEREQYKALIIIKLTIESDAFSVDGRNPNEVLISIAEVLDYNLAQEFKNKLVTKFSRGMYQIPASELARGNELKVNRALRIELLKIANREISQLEQKAKSNARGKTAIDGTQFVYMEKLKFYTTEQQKKVLEAIKRLNGSSRTRRKKESDLMFYSPAESTEYLSDWKENIRKSWDDLNGAPQLAIVRRNDKYFYDAQSIHTLNLNGYAIKEQCLTPKQLIGDFGTTLGPKALSKVNWRQGTSGKAEPLDIANAELIDELYLEVAGQPLDSDSDQASSSSSAQRQQSINSSVITAGRDWAYFPTLALIALIDATASKYKQELTQLLNTGQTPIDTLFSKLLWVKQIALARLDALNGIAKANAEKGASALQFHFALEQNLLPKSLNLIWEENKFKPKRVNNSGYRNKAGYNDLQIVECVFVSDGEVFYLRGPAWYLPGDDSRLISKSNGHVVNITSKVQFAAQGAKGAQGLEDVTVKEALKKLFNKPDVGVSMGLLPLKVEQKSESTFWQDSYHYQEGLSPDGTSGAYSVDAGVQFLRFAAQGEAQLNSPLDSYSSLTSKTKQIGSNGAISASFVALQGQLGVEFCFPLQVRRTIKGAERQTI</sequence>
<evidence type="ECO:0000313" key="2">
    <source>
        <dbReference type="EMBL" id="ROV57589.1"/>
    </source>
</evidence>
<evidence type="ECO:0000259" key="1">
    <source>
        <dbReference type="PROSITE" id="PS51782"/>
    </source>
</evidence>
<name>A0A3N3DTB7_9VIBR</name>
<dbReference type="InterPro" id="IPR018392">
    <property type="entry name" value="LysM"/>
</dbReference>
<proteinExistence type="predicted"/>
<organism evidence="2 3">
    <name type="scientific">Vibrio ponticus</name>
    <dbReference type="NCBI Taxonomy" id="265668"/>
    <lineage>
        <taxon>Bacteria</taxon>
        <taxon>Pseudomonadati</taxon>
        <taxon>Pseudomonadota</taxon>
        <taxon>Gammaproteobacteria</taxon>
        <taxon>Vibrionales</taxon>
        <taxon>Vibrionaceae</taxon>
        <taxon>Vibrio</taxon>
    </lineage>
</organism>
<dbReference type="Gene3D" id="3.10.350.10">
    <property type="entry name" value="LysM domain"/>
    <property type="match status" value="1"/>
</dbReference>
<feature type="domain" description="LysM" evidence="1">
    <location>
        <begin position="1"/>
        <end position="37"/>
    </location>
</feature>
<evidence type="ECO:0000313" key="3">
    <source>
        <dbReference type="Proteomes" id="UP000278792"/>
    </source>
</evidence>
<dbReference type="EMBL" id="RKIK01000134">
    <property type="protein sequence ID" value="ROV57589.1"/>
    <property type="molecule type" value="Genomic_DNA"/>
</dbReference>